<evidence type="ECO:0000313" key="11">
    <source>
        <dbReference type="EMBL" id="CAH7687972.1"/>
    </source>
</evidence>
<dbReference type="InterPro" id="IPR051644">
    <property type="entry name" value="TRAMP_AT-DNA-binding"/>
</dbReference>
<feature type="compositionally biased region" description="Basic and acidic residues" evidence="9">
    <location>
        <begin position="307"/>
        <end position="322"/>
    </location>
</feature>
<feature type="compositionally biased region" description="Basic and acidic residues" evidence="9">
    <location>
        <begin position="262"/>
        <end position="279"/>
    </location>
</feature>
<dbReference type="Gene3D" id="4.10.60.10">
    <property type="entry name" value="Zinc finger, CCHC-type"/>
    <property type="match status" value="2"/>
</dbReference>
<organism evidence="11 12">
    <name type="scientific">Phakopsora pachyrhizi</name>
    <name type="common">Asian soybean rust disease fungus</name>
    <dbReference type="NCBI Taxonomy" id="170000"/>
    <lineage>
        <taxon>Eukaryota</taxon>
        <taxon>Fungi</taxon>
        <taxon>Dikarya</taxon>
        <taxon>Basidiomycota</taxon>
        <taxon>Pucciniomycotina</taxon>
        <taxon>Pucciniomycetes</taxon>
        <taxon>Pucciniales</taxon>
        <taxon>Phakopsoraceae</taxon>
        <taxon>Phakopsora</taxon>
    </lineage>
</organism>
<feature type="compositionally biased region" description="Basic and acidic residues" evidence="9">
    <location>
        <begin position="291"/>
        <end position="300"/>
    </location>
</feature>
<feature type="region of interest" description="Disordered" evidence="9">
    <location>
        <begin position="1"/>
        <end position="90"/>
    </location>
</feature>
<dbReference type="AlphaFoldDB" id="A0AAV0BMM8"/>
<keyword evidence="3" id="KW-0479">Metal-binding</keyword>
<evidence type="ECO:0000256" key="3">
    <source>
        <dbReference type="ARBA" id="ARBA00022723"/>
    </source>
</evidence>
<comment type="caution">
    <text evidence="11">The sequence shown here is derived from an EMBL/GenBank/DDBJ whole genome shotgun (WGS) entry which is preliminary data.</text>
</comment>
<evidence type="ECO:0000256" key="5">
    <source>
        <dbReference type="ARBA" id="ARBA00022771"/>
    </source>
</evidence>
<evidence type="ECO:0000313" key="12">
    <source>
        <dbReference type="Proteomes" id="UP001153365"/>
    </source>
</evidence>
<evidence type="ECO:0000256" key="1">
    <source>
        <dbReference type="ARBA" id="ARBA00004123"/>
    </source>
</evidence>
<keyword evidence="12" id="KW-1185">Reference proteome</keyword>
<feature type="region of interest" description="Disordered" evidence="9">
    <location>
        <begin position="254"/>
        <end position="369"/>
    </location>
</feature>
<dbReference type="GO" id="GO:0071038">
    <property type="term" value="P:TRAMP-dependent tRNA surveillance pathway"/>
    <property type="evidence" value="ECO:0007669"/>
    <property type="project" value="TreeGrafter"/>
</dbReference>
<feature type="compositionally biased region" description="Polar residues" evidence="9">
    <location>
        <begin position="333"/>
        <end position="342"/>
    </location>
</feature>
<dbReference type="EMBL" id="CALTRL010005924">
    <property type="protein sequence ID" value="CAH7687972.1"/>
    <property type="molecule type" value="Genomic_DNA"/>
</dbReference>
<dbReference type="GO" id="GO:0071031">
    <property type="term" value="P:nuclear mRNA surveillance of mRNA 3'-end processing"/>
    <property type="evidence" value="ECO:0007669"/>
    <property type="project" value="TreeGrafter"/>
</dbReference>
<comment type="subcellular location">
    <subcellularLocation>
        <location evidence="1">Nucleus</location>
    </subcellularLocation>
</comment>
<dbReference type="GO" id="GO:0071036">
    <property type="term" value="P:nuclear polyadenylation-dependent snoRNA catabolic process"/>
    <property type="evidence" value="ECO:0007669"/>
    <property type="project" value="TreeGrafter"/>
</dbReference>
<dbReference type="InterPro" id="IPR001878">
    <property type="entry name" value="Znf_CCHC"/>
</dbReference>
<dbReference type="SUPFAM" id="SSF57756">
    <property type="entry name" value="Retrovirus zinc finger-like domains"/>
    <property type="match status" value="1"/>
</dbReference>
<feature type="domain" description="CCHC-type" evidence="10">
    <location>
        <begin position="164"/>
        <end position="179"/>
    </location>
</feature>
<keyword evidence="5 8" id="KW-0863">Zinc-finger</keyword>
<dbReference type="PANTHER" id="PTHR46543:SF1">
    <property type="entry name" value="ZINC FINGER CCHC DOMAIN-CONTAINING PROTEIN 7"/>
    <property type="match status" value="1"/>
</dbReference>
<dbReference type="PROSITE" id="PS50158">
    <property type="entry name" value="ZF_CCHC"/>
    <property type="match status" value="1"/>
</dbReference>
<dbReference type="PANTHER" id="PTHR46543">
    <property type="entry name" value="ZINC FINGER CCHC DOMAIN-CONTAINING PROTEIN 7"/>
    <property type="match status" value="1"/>
</dbReference>
<keyword evidence="2" id="KW-0507">mRNA processing</keyword>
<dbReference type="GO" id="GO:0031499">
    <property type="term" value="C:TRAMP complex"/>
    <property type="evidence" value="ECO:0007669"/>
    <property type="project" value="TreeGrafter"/>
</dbReference>
<dbReference type="GO" id="GO:0008270">
    <property type="term" value="F:zinc ion binding"/>
    <property type="evidence" value="ECO:0007669"/>
    <property type="project" value="UniProtKB-KW"/>
</dbReference>
<proteinExistence type="predicted"/>
<gene>
    <name evidence="11" type="ORF">PPACK8108_LOCUS22844</name>
</gene>
<keyword evidence="7" id="KW-0539">Nucleus</keyword>
<dbReference type="Pfam" id="PF00098">
    <property type="entry name" value="zf-CCHC"/>
    <property type="match status" value="1"/>
</dbReference>
<evidence type="ECO:0000256" key="2">
    <source>
        <dbReference type="ARBA" id="ARBA00022664"/>
    </source>
</evidence>
<sequence>MSGSDALFIIDTSPSKLESKLLEEPLQPSIEPRDDGPSELASHLTTDGGVREEREEDSANNPLEELERGRSTTTPRSLKGNQDGQFSIKPPFQSSTVNVCQVTEVEDEFVGNSSKRYWKDSNGISCFICQENTHQARDCDHQYCLTCGAIDEHSTRNCPVSLVCYACGSRGHLSRHCPSSSMASGKDCATCKSRLHLTMNCPSIWRRYQEETNRNPKLVMPACYNCGDTGDHFGDDCPFNRTMAEPTAFSSRVYPRGTMTMRDSHHSRETPMRMYKDDQWPNSQKGKRTMAIHDDEPPEWRRRKPEKARAGRDRVRKDHHEQEDDDYDWFSRRSLNNANRTPKGSAERKGSRRDQARVGGSYRGGYNKR</sequence>
<protein>
    <submittedName>
        <fullName evidence="11">Expressed protein</fullName>
    </submittedName>
</protein>
<evidence type="ECO:0000256" key="6">
    <source>
        <dbReference type="ARBA" id="ARBA00022833"/>
    </source>
</evidence>
<evidence type="ECO:0000256" key="4">
    <source>
        <dbReference type="ARBA" id="ARBA00022737"/>
    </source>
</evidence>
<reference evidence="11" key="1">
    <citation type="submission" date="2022-06" db="EMBL/GenBank/DDBJ databases">
        <authorList>
            <consortium name="SYNGENTA / RWTH Aachen University"/>
        </authorList>
    </citation>
    <scope>NUCLEOTIDE SEQUENCE</scope>
</reference>
<evidence type="ECO:0000259" key="10">
    <source>
        <dbReference type="PROSITE" id="PS50158"/>
    </source>
</evidence>
<accession>A0AAV0BMM8</accession>
<dbReference type="InterPro" id="IPR036875">
    <property type="entry name" value="Znf_CCHC_sf"/>
</dbReference>
<name>A0AAV0BMM8_PHAPC</name>
<keyword evidence="6" id="KW-0862">Zinc</keyword>
<dbReference type="GO" id="GO:0006397">
    <property type="term" value="P:mRNA processing"/>
    <property type="evidence" value="ECO:0007669"/>
    <property type="project" value="UniProtKB-KW"/>
</dbReference>
<evidence type="ECO:0000256" key="9">
    <source>
        <dbReference type="SAM" id="MobiDB-lite"/>
    </source>
</evidence>
<dbReference type="Proteomes" id="UP001153365">
    <property type="component" value="Unassembled WGS sequence"/>
</dbReference>
<evidence type="ECO:0000256" key="7">
    <source>
        <dbReference type="ARBA" id="ARBA00023242"/>
    </source>
</evidence>
<feature type="compositionally biased region" description="Basic and acidic residues" evidence="9">
    <location>
        <begin position="345"/>
        <end position="356"/>
    </location>
</feature>
<evidence type="ECO:0000256" key="8">
    <source>
        <dbReference type="PROSITE-ProRule" id="PRU00047"/>
    </source>
</evidence>
<dbReference type="GO" id="GO:0071037">
    <property type="term" value="P:nuclear polyadenylation-dependent snRNA catabolic process"/>
    <property type="evidence" value="ECO:0007669"/>
    <property type="project" value="TreeGrafter"/>
</dbReference>
<dbReference type="GO" id="GO:0071039">
    <property type="term" value="P:nuclear polyadenylation-dependent CUT catabolic process"/>
    <property type="evidence" value="ECO:0007669"/>
    <property type="project" value="TreeGrafter"/>
</dbReference>
<dbReference type="GO" id="GO:0071035">
    <property type="term" value="P:nuclear polyadenylation-dependent rRNA catabolic process"/>
    <property type="evidence" value="ECO:0007669"/>
    <property type="project" value="TreeGrafter"/>
</dbReference>
<keyword evidence="4" id="KW-0677">Repeat</keyword>
<dbReference type="SMART" id="SM00343">
    <property type="entry name" value="ZnF_C2HC"/>
    <property type="match status" value="5"/>
</dbReference>
<dbReference type="GO" id="GO:0003723">
    <property type="term" value="F:RNA binding"/>
    <property type="evidence" value="ECO:0007669"/>
    <property type="project" value="TreeGrafter"/>
</dbReference>
<feature type="compositionally biased region" description="Polar residues" evidence="9">
    <location>
        <begin position="71"/>
        <end position="85"/>
    </location>
</feature>